<evidence type="ECO:0000313" key="2">
    <source>
        <dbReference type="Proteomes" id="UP000324800"/>
    </source>
</evidence>
<dbReference type="EMBL" id="SNRW01024252">
    <property type="protein sequence ID" value="KAA6362398.1"/>
    <property type="molecule type" value="Genomic_DNA"/>
</dbReference>
<reference evidence="1 2" key="1">
    <citation type="submission" date="2019-03" db="EMBL/GenBank/DDBJ databases">
        <title>Single cell metagenomics reveals metabolic interactions within the superorganism composed of flagellate Streblomastix strix and complex community of Bacteroidetes bacteria on its surface.</title>
        <authorList>
            <person name="Treitli S.C."/>
            <person name="Kolisko M."/>
            <person name="Husnik F."/>
            <person name="Keeling P."/>
            <person name="Hampl V."/>
        </authorList>
    </citation>
    <scope>NUCLEOTIDE SEQUENCE [LARGE SCALE GENOMIC DNA]</scope>
    <source>
        <strain evidence="1">ST1C</strain>
    </source>
</reference>
<organism evidence="1 2">
    <name type="scientific">Streblomastix strix</name>
    <dbReference type="NCBI Taxonomy" id="222440"/>
    <lineage>
        <taxon>Eukaryota</taxon>
        <taxon>Metamonada</taxon>
        <taxon>Preaxostyla</taxon>
        <taxon>Oxymonadida</taxon>
        <taxon>Streblomastigidae</taxon>
        <taxon>Streblomastix</taxon>
    </lineage>
</organism>
<comment type="caution">
    <text evidence="1">The sequence shown here is derived from an EMBL/GenBank/DDBJ whole genome shotgun (WGS) entry which is preliminary data.</text>
</comment>
<dbReference type="AlphaFoldDB" id="A0A5J4TWB4"/>
<sequence length="267" mass="30731">EENILNRQEQADHLQYLANQKALIEGMTLEQREQLMYGDILRQLAQRLQWSHNNLPIHARTVQDAVCEVFSLLFEGSQDAVFFIIHSQFLKEIVILIGEDIPTEEVKLIHLQGIHHLTENGGQYDCFKIFNHGVDKSVAKVLKSTDQEVVEISVSIILKIINCKIRVDKTNQSQLYSVLERDGVIHALCQDILMREEVKEKMKNDVAISLGSLFTIGKISQQVRQAVIIQLKKGLISKDKDIMKKSFSYSFKQHSYYSNLIPKNEQR</sequence>
<name>A0A5J4TWB4_9EUKA</name>
<gene>
    <name evidence="1" type="ORF">EZS28_042075</name>
</gene>
<dbReference type="Proteomes" id="UP000324800">
    <property type="component" value="Unassembled WGS sequence"/>
</dbReference>
<protein>
    <submittedName>
        <fullName evidence="1">Uncharacterized protein</fullName>
    </submittedName>
</protein>
<accession>A0A5J4TWB4</accession>
<dbReference type="InterPro" id="IPR016024">
    <property type="entry name" value="ARM-type_fold"/>
</dbReference>
<proteinExistence type="predicted"/>
<dbReference type="Gene3D" id="1.25.10.10">
    <property type="entry name" value="Leucine-rich Repeat Variant"/>
    <property type="match status" value="1"/>
</dbReference>
<dbReference type="SUPFAM" id="SSF48371">
    <property type="entry name" value="ARM repeat"/>
    <property type="match status" value="1"/>
</dbReference>
<dbReference type="InterPro" id="IPR011989">
    <property type="entry name" value="ARM-like"/>
</dbReference>
<feature type="non-terminal residue" evidence="1">
    <location>
        <position position="1"/>
    </location>
</feature>
<evidence type="ECO:0000313" key="1">
    <source>
        <dbReference type="EMBL" id="KAA6362398.1"/>
    </source>
</evidence>